<sequence>MLIKDTYLDEETSLILSSLDQTLKKFWSTKELRKYRTGDFSQARVLANSLAELEMFRYMIEATPRTAAEMHMLVGANLLPGILSSTLLALRAITDNVVREEIALKSPRAAISSFNIVPAADEADYVIVGESLARRDDVLLSVMESLDPTMKLCKVTFKRSQLSPWNRDELGLGVASQLVGHAEEALRMTIEYSRVRKAFDRPIGSFQAIKHRLVDDAISLELVKSLVLKATEDKSMTEAALFLAMKKVPKIITDSIQTYGGMGFTDDVDLHLHLRRALTLTKIAEPMVGKILDNFRMQHKYDIH</sequence>
<evidence type="ECO:0000256" key="1">
    <source>
        <dbReference type="ARBA" id="ARBA00022630"/>
    </source>
</evidence>
<dbReference type="Pfam" id="PF00441">
    <property type="entry name" value="Acyl-CoA_dh_1"/>
    <property type="match status" value="1"/>
</dbReference>
<feature type="domain" description="Acyl-CoA dehydrogenase/oxidase C-terminal" evidence="2">
    <location>
        <begin position="173"/>
        <end position="281"/>
    </location>
</feature>
<dbReference type="EMBL" id="AP018553">
    <property type="protein sequence ID" value="BBD71612.1"/>
    <property type="molecule type" value="Genomic_DNA"/>
</dbReference>
<dbReference type="OrthoDB" id="275197at2157"/>
<dbReference type="InterPro" id="IPR009075">
    <property type="entry name" value="AcylCo_DH/oxidase_C"/>
</dbReference>
<dbReference type="Proteomes" id="UP000276741">
    <property type="component" value="Chromosome"/>
</dbReference>
<dbReference type="Gene3D" id="1.20.140.10">
    <property type="entry name" value="Butyryl-CoA Dehydrogenase, subunit A, domain 3"/>
    <property type="match status" value="1"/>
</dbReference>
<dbReference type="SUPFAM" id="SSF47203">
    <property type="entry name" value="Acyl-CoA dehydrogenase C-terminal domain-like"/>
    <property type="match status" value="1"/>
</dbReference>
<accession>A0A348B0B0</accession>
<dbReference type="PANTHER" id="PTHR43884:SF12">
    <property type="entry name" value="ISOVALERYL-COA DEHYDROGENASE, MITOCHONDRIAL-RELATED"/>
    <property type="match status" value="1"/>
</dbReference>
<reference evidence="3" key="3">
    <citation type="journal article" date="2019" name="BMC Res. Notes">
        <title>Complete genome sequence of the Sulfodiicoccus acidiphilus strain HS-1T, the first crenarchaeon that lacks polB3, isolated from an acidic hot spring in Ohwaku-dani, Hakone, Japan.</title>
        <authorList>
            <person name="Sakai H.D."/>
            <person name="Kurosawa N."/>
        </authorList>
    </citation>
    <scope>NUCLEOTIDE SEQUENCE</scope>
    <source>
        <strain evidence="3">HS-1</strain>
    </source>
</reference>
<proteinExistence type="predicted"/>
<name>A0A348B0B0_9CREN</name>
<keyword evidence="5" id="KW-1185">Reference proteome</keyword>
<reference evidence="4" key="1">
    <citation type="journal article" date="2014" name="Int. J. Syst. Evol. Microbiol.">
        <title>Complete genome sequence of Corynebacterium casei LMG S-19264T (=DSM 44701T), isolated from a smear-ripened cheese.</title>
        <authorList>
            <consortium name="US DOE Joint Genome Institute (JGI-PGF)"/>
            <person name="Walter F."/>
            <person name="Albersmeier A."/>
            <person name="Kalinowski J."/>
            <person name="Ruckert C."/>
        </authorList>
    </citation>
    <scope>NUCLEOTIDE SEQUENCE</scope>
    <source>
        <strain evidence="4">JCM 31740</strain>
    </source>
</reference>
<protein>
    <submittedName>
        <fullName evidence="3">Acyl-CoA dehydrogenase</fullName>
    </submittedName>
</protein>
<organism evidence="3 5">
    <name type="scientific">Sulfodiicoccus acidiphilus</name>
    <dbReference type="NCBI Taxonomy" id="1670455"/>
    <lineage>
        <taxon>Archaea</taxon>
        <taxon>Thermoproteota</taxon>
        <taxon>Thermoprotei</taxon>
        <taxon>Sulfolobales</taxon>
        <taxon>Sulfolobaceae</taxon>
        <taxon>Sulfodiicoccus</taxon>
    </lineage>
</organism>
<evidence type="ECO:0000259" key="2">
    <source>
        <dbReference type="Pfam" id="PF00441"/>
    </source>
</evidence>
<dbReference type="GO" id="GO:0003995">
    <property type="term" value="F:acyl-CoA dehydrogenase activity"/>
    <property type="evidence" value="ECO:0007669"/>
    <property type="project" value="TreeGrafter"/>
</dbReference>
<dbReference type="GeneID" id="38665487"/>
<dbReference type="KEGG" id="sacd:HS1genome_0001"/>
<evidence type="ECO:0000313" key="4">
    <source>
        <dbReference type="EMBL" id="GGT87094.1"/>
    </source>
</evidence>
<dbReference type="Proteomes" id="UP000616143">
    <property type="component" value="Unassembled WGS sequence"/>
</dbReference>
<dbReference type="InterPro" id="IPR036250">
    <property type="entry name" value="AcylCo_DH-like_C"/>
</dbReference>
<evidence type="ECO:0000313" key="5">
    <source>
        <dbReference type="Proteomes" id="UP000276741"/>
    </source>
</evidence>
<dbReference type="EMBL" id="BMQS01000001">
    <property type="protein sequence ID" value="GGT87094.1"/>
    <property type="molecule type" value="Genomic_DNA"/>
</dbReference>
<keyword evidence="1" id="KW-0285">Flavoprotein</keyword>
<gene>
    <name evidence="4" type="ORF">GCM10007116_01420</name>
    <name evidence="3" type="ORF">HS1genome_0001</name>
</gene>
<evidence type="ECO:0000313" key="3">
    <source>
        <dbReference type="EMBL" id="BBD71612.1"/>
    </source>
</evidence>
<reference evidence="5" key="2">
    <citation type="submission" date="2018-04" db="EMBL/GenBank/DDBJ databases">
        <title>Complete genome sequence of Sulfodiicoccus acidiphilus strain HS-1.</title>
        <authorList>
            <person name="Sakai H.D."/>
            <person name="Kurosawa N."/>
        </authorList>
    </citation>
    <scope>NUCLEOTIDE SEQUENCE [LARGE SCALE GENOMIC DNA]</scope>
    <source>
        <strain evidence="5">HS-1</strain>
    </source>
</reference>
<dbReference type="RefSeq" id="WP_126448958.1">
    <property type="nucleotide sequence ID" value="NZ_AP018553.1"/>
</dbReference>
<reference evidence="4" key="4">
    <citation type="submission" date="2020-09" db="EMBL/GenBank/DDBJ databases">
        <authorList>
            <person name="Sun Q."/>
            <person name="Ohkuma M."/>
        </authorList>
    </citation>
    <scope>NUCLEOTIDE SEQUENCE</scope>
    <source>
        <strain evidence="4">JCM 31740</strain>
    </source>
</reference>
<dbReference type="AlphaFoldDB" id="A0A348B0B0"/>
<dbReference type="PANTHER" id="PTHR43884">
    <property type="entry name" value="ACYL-COA DEHYDROGENASE"/>
    <property type="match status" value="1"/>
</dbReference>